<evidence type="ECO:0000313" key="7">
    <source>
        <dbReference type="EMBL" id="PNF38306.1"/>
    </source>
</evidence>
<dbReference type="GO" id="GO:0061630">
    <property type="term" value="F:ubiquitin protein ligase activity"/>
    <property type="evidence" value="ECO:0007669"/>
    <property type="project" value="TreeGrafter"/>
</dbReference>
<organism evidence="7 8">
    <name type="scientific">Cryptotermes secundus</name>
    <dbReference type="NCBI Taxonomy" id="105785"/>
    <lineage>
        <taxon>Eukaryota</taxon>
        <taxon>Metazoa</taxon>
        <taxon>Ecdysozoa</taxon>
        <taxon>Arthropoda</taxon>
        <taxon>Hexapoda</taxon>
        <taxon>Insecta</taxon>
        <taxon>Pterygota</taxon>
        <taxon>Neoptera</taxon>
        <taxon>Polyneoptera</taxon>
        <taxon>Dictyoptera</taxon>
        <taxon>Blattodea</taxon>
        <taxon>Blattoidea</taxon>
        <taxon>Termitoidae</taxon>
        <taxon>Kalotermitidae</taxon>
        <taxon>Cryptotermitinae</taxon>
        <taxon>Cryptotermes</taxon>
    </lineage>
</organism>
<feature type="domain" description="RING-type" evidence="6">
    <location>
        <begin position="497"/>
        <end position="538"/>
    </location>
</feature>
<feature type="region of interest" description="Disordered" evidence="5">
    <location>
        <begin position="171"/>
        <end position="194"/>
    </location>
</feature>
<dbReference type="InParanoid" id="A0A2J7RBU1"/>
<evidence type="ECO:0000313" key="8">
    <source>
        <dbReference type="Proteomes" id="UP000235965"/>
    </source>
</evidence>
<dbReference type="Gene3D" id="3.30.40.10">
    <property type="entry name" value="Zinc/RING finger domain, C3HC4 (zinc finger)"/>
    <property type="match status" value="1"/>
</dbReference>
<dbReference type="OrthoDB" id="8062037at2759"/>
<evidence type="ECO:0000256" key="1">
    <source>
        <dbReference type="ARBA" id="ARBA00022723"/>
    </source>
</evidence>
<evidence type="ECO:0000259" key="6">
    <source>
        <dbReference type="PROSITE" id="PS50089"/>
    </source>
</evidence>
<reference evidence="7 8" key="1">
    <citation type="submission" date="2017-12" db="EMBL/GenBank/DDBJ databases">
        <title>Hemimetabolous genomes reveal molecular basis of termite eusociality.</title>
        <authorList>
            <person name="Harrison M.C."/>
            <person name="Jongepier E."/>
            <person name="Robertson H.M."/>
            <person name="Arning N."/>
            <person name="Bitard-Feildel T."/>
            <person name="Chao H."/>
            <person name="Childers C.P."/>
            <person name="Dinh H."/>
            <person name="Doddapaneni H."/>
            <person name="Dugan S."/>
            <person name="Gowin J."/>
            <person name="Greiner C."/>
            <person name="Han Y."/>
            <person name="Hu H."/>
            <person name="Hughes D.S.T."/>
            <person name="Huylmans A.-K."/>
            <person name="Kemena C."/>
            <person name="Kremer L.P.M."/>
            <person name="Lee S.L."/>
            <person name="Lopez-Ezquerra A."/>
            <person name="Mallet L."/>
            <person name="Monroy-Kuhn J.M."/>
            <person name="Moser A."/>
            <person name="Murali S.C."/>
            <person name="Muzny D.M."/>
            <person name="Otani S."/>
            <person name="Piulachs M.-D."/>
            <person name="Poelchau M."/>
            <person name="Qu J."/>
            <person name="Schaub F."/>
            <person name="Wada-Katsumata A."/>
            <person name="Worley K.C."/>
            <person name="Xie Q."/>
            <person name="Ylla G."/>
            <person name="Poulsen M."/>
            <person name="Gibbs R.A."/>
            <person name="Schal C."/>
            <person name="Richards S."/>
            <person name="Belles X."/>
            <person name="Korb J."/>
            <person name="Bornberg-Bauer E."/>
        </authorList>
    </citation>
    <scope>NUCLEOTIDE SEQUENCE [LARGE SCALE GENOMIC DNA]</scope>
    <source>
        <tissue evidence="7">Whole body</tissue>
    </source>
</reference>
<dbReference type="InterPro" id="IPR013083">
    <property type="entry name" value="Znf_RING/FYVE/PHD"/>
</dbReference>
<sequence length="549" mass="62216">MCRGLETGLEETEARGMRSSHHSSSQSCHHMCSRRQNHQSPWSPNNMPYPEDFGQYEPYYTTGECTPGNRFITQLSPRTRRPAVYAQDPSASGDTEERHQISPPLRLNMFDQESFMQAADPLSLRRIDTSDTHMDGRPHSGAVAFRFSPHRNTGEMRLNPVEIQHSPRVYYTPSQGDGRRSTGPSHGWCQVPLTPTPVRHPHSSWDHAGTSCRSSHQYHPYSWNRRSFPVRQNNQDGHTLDHCHCPGMFLQTPPTRFSHQPAAMVPESIPATHLTDHAYAQLFDSEPYSPHYSCPVFSPGTSSALDLRRFSAGPQATPTYEGPEWFSPELFGKEQQQRSHASAFHCPHCPTAHQSLYYSSYPSFYQQCYACPSTTALNLVSLTPPVFLSEVQGSWLDLASSRNRHVSFRQWDGNPLSPNAVPFPDFSTIACGEIPQPHDEAVLRSPHFTQEDDSEDDYFSTEFLQPERPGILSDLEIDQLPSYKFNTDSCLLNHTSCVVCMSDFEAEQMIRVLPCLHHFHIECIDMWLKCSATCPICRDDISQYFTGGD</sequence>
<dbReference type="SUPFAM" id="SSF57850">
    <property type="entry name" value="RING/U-box"/>
    <property type="match status" value="1"/>
</dbReference>
<dbReference type="PANTHER" id="PTHR46171:SF3">
    <property type="entry name" value="GH10160P"/>
    <property type="match status" value="1"/>
</dbReference>
<dbReference type="PROSITE" id="PS50089">
    <property type="entry name" value="ZF_RING_2"/>
    <property type="match status" value="1"/>
</dbReference>
<dbReference type="GO" id="GO:0016567">
    <property type="term" value="P:protein ubiquitination"/>
    <property type="evidence" value="ECO:0007669"/>
    <property type="project" value="TreeGrafter"/>
</dbReference>
<evidence type="ECO:0000256" key="3">
    <source>
        <dbReference type="ARBA" id="ARBA00022833"/>
    </source>
</evidence>
<evidence type="ECO:0000256" key="4">
    <source>
        <dbReference type="PROSITE-ProRule" id="PRU00175"/>
    </source>
</evidence>
<feature type="region of interest" description="Disordered" evidence="5">
    <location>
        <begin position="80"/>
        <end position="99"/>
    </location>
</feature>
<gene>
    <name evidence="7" type="ORF">B7P43_G11325</name>
</gene>
<dbReference type="FunFam" id="3.30.40.10:FF:000024">
    <property type="entry name" value="RING finger protein 44 isoform X1"/>
    <property type="match status" value="1"/>
</dbReference>
<accession>A0A2J7RBU1</accession>
<evidence type="ECO:0000256" key="5">
    <source>
        <dbReference type="SAM" id="MobiDB-lite"/>
    </source>
</evidence>
<proteinExistence type="predicted"/>
<dbReference type="InterPro" id="IPR001841">
    <property type="entry name" value="Znf_RING"/>
</dbReference>
<comment type="caution">
    <text evidence="7">The sequence shown here is derived from an EMBL/GenBank/DDBJ whole genome shotgun (WGS) entry which is preliminary data.</text>
</comment>
<dbReference type="PANTHER" id="PTHR46171">
    <property type="entry name" value="GH10160P"/>
    <property type="match status" value="1"/>
</dbReference>
<dbReference type="Proteomes" id="UP000235965">
    <property type="component" value="Unassembled WGS sequence"/>
</dbReference>
<keyword evidence="8" id="KW-1185">Reference proteome</keyword>
<dbReference type="EMBL" id="NEVH01005890">
    <property type="protein sequence ID" value="PNF38306.1"/>
    <property type="molecule type" value="Genomic_DNA"/>
</dbReference>
<keyword evidence="1" id="KW-0479">Metal-binding</keyword>
<protein>
    <recommendedName>
        <fullName evidence="6">RING-type domain-containing protein</fullName>
    </recommendedName>
</protein>
<name>A0A2J7RBU1_9NEOP</name>
<dbReference type="STRING" id="105785.A0A2J7RBU1"/>
<dbReference type="SMART" id="SM00184">
    <property type="entry name" value="RING"/>
    <property type="match status" value="1"/>
</dbReference>
<keyword evidence="3" id="KW-0862">Zinc</keyword>
<dbReference type="GO" id="GO:0008270">
    <property type="term" value="F:zinc ion binding"/>
    <property type="evidence" value="ECO:0007669"/>
    <property type="project" value="UniProtKB-KW"/>
</dbReference>
<dbReference type="AlphaFoldDB" id="A0A2J7RBU1"/>
<keyword evidence="2 4" id="KW-0863">Zinc-finger</keyword>
<feature type="region of interest" description="Disordered" evidence="5">
    <location>
        <begin position="1"/>
        <end position="45"/>
    </location>
</feature>
<dbReference type="Pfam" id="PF13639">
    <property type="entry name" value="zf-RING_2"/>
    <property type="match status" value="1"/>
</dbReference>
<evidence type="ECO:0000256" key="2">
    <source>
        <dbReference type="ARBA" id="ARBA00022771"/>
    </source>
</evidence>